<proteinExistence type="predicted"/>
<comment type="caution">
    <text evidence="3">The sequence shown here is derived from an EMBL/GenBank/DDBJ whole genome shotgun (WGS) entry which is preliminary data.</text>
</comment>
<name>A0AAD5EA73_UMBRA</name>
<dbReference type="EMBL" id="MU620919">
    <property type="protein sequence ID" value="KAI8579514.1"/>
    <property type="molecule type" value="Genomic_DNA"/>
</dbReference>
<dbReference type="RefSeq" id="XP_051444518.1">
    <property type="nucleotide sequence ID" value="XM_051589077.1"/>
</dbReference>
<sequence length="536" mass="58570">MGCIDLGQSIPAYISNMATSNLIKSIGRVESLLKASGPPPRLLSPIPFADLQGGELRWSGKGIAFAGDQLVEVQYVPSQKHWMVSSSFDHAKLTLPQSASDPSIKEDAPQTLKQSPMTSISSTMIKSPLLSERRGSAPGRIPLGVLSNKPKMAHSKYPSFSNLKSKVTLMDVVVDLKSFDKGYHCEVRFSVEPGHSIDLSDKLTARIEQLHPEPSYLVGSAGSLPPIKHHIEVKLDLESVTKEMKQQLYSELHNYKLTFILNPVTDTHLLAKTNKLTISGVLGEDEDKWKGINLINGQEITLNQDTRLTSLSGSHATVTDARPSKQEVETGESETTIAAVFSNVVSHPALSWITHLSGSAATNATVEREEQTSPVLPATASMQDAIETEPMSKSVSSHIQDISNMVLSPFIPGSPSPPQLSPSSAEIMHELYTDGKDITGSDDRKSIRSSTAETQTVVVTPSHSRSHALLRQFAVIFLLSILIGVLIRSFAILAIDSDNEAATIRLLETDPSNIKQIWRMRWFGGWDVEFIAVKRR</sequence>
<protein>
    <submittedName>
        <fullName evidence="3">Uncharacterized protein</fullName>
    </submittedName>
</protein>
<evidence type="ECO:0000313" key="3">
    <source>
        <dbReference type="EMBL" id="KAI8579514.1"/>
    </source>
</evidence>
<feature type="region of interest" description="Disordered" evidence="1">
    <location>
        <begin position="313"/>
        <end position="332"/>
    </location>
</feature>
<keyword evidence="2" id="KW-0812">Transmembrane</keyword>
<dbReference type="Proteomes" id="UP001206595">
    <property type="component" value="Unassembled WGS sequence"/>
</dbReference>
<accession>A0AAD5EA73</accession>
<evidence type="ECO:0000256" key="1">
    <source>
        <dbReference type="SAM" id="MobiDB-lite"/>
    </source>
</evidence>
<dbReference type="GeneID" id="75914422"/>
<keyword evidence="2" id="KW-0472">Membrane</keyword>
<keyword evidence="2" id="KW-1133">Transmembrane helix</keyword>
<feature type="region of interest" description="Disordered" evidence="1">
    <location>
        <begin position="98"/>
        <end position="118"/>
    </location>
</feature>
<reference evidence="3" key="1">
    <citation type="submission" date="2021-06" db="EMBL/GenBank/DDBJ databases">
        <authorList>
            <consortium name="DOE Joint Genome Institute"/>
            <person name="Mondo S.J."/>
            <person name="Amses K.R."/>
            <person name="Simmons D.R."/>
            <person name="Longcore J.E."/>
            <person name="Seto K."/>
            <person name="Alves G.H."/>
            <person name="Bonds A.E."/>
            <person name="Quandt C.A."/>
            <person name="Davis W.J."/>
            <person name="Chang Y."/>
            <person name="Letcher P.M."/>
            <person name="Powell M.J."/>
            <person name="Kuo A."/>
            <person name="Labutti K."/>
            <person name="Pangilinan J."/>
            <person name="Andreopoulos W."/>
            <person name="Tritt A."/>
            <person name="Riley R."/>
            <person name="Hundley H."/>
            <person name="Johnson J."/>
            <person name="Lipzen A."/>
            <person name="Barry K."/>
            <person name="Berbee M.L."/>
            <person name="Buchler N.E."/>
            <person name="Grigoriev I.V."/>
            <person name="Spatafora J.W."/>
            <person name="Stajich J.E."/>
            <person name="James T.Y."/>
        </authorList>
    </citation>
    <scope>NUCLEOTIDE SEQUENCE</scope>
    <source>
        <strain evidence="3">AG</strain>
    </source>
</reference>
<evidence type="ECO:0000256" key="2">
    <source>
        <dbReference type="SAM" id="Phobius"/>
    </source>
</evidence>
<organism evidence="3 4">
    <name type="scientific">Umbelopsis ramanniana AG</name>
    <dbReference type="NCBI Taxonomy" id="1314678"/>
    <lineage>
        <taxon>Eukaryota</taxon>
        <taxon>Fungi</taxon>
        <taxon>Fungi incertae sedis</taxon>
        <taxon>Mucoromycota</taxon>
        <taxon>Mucoromycotina</taxon>
        <taxon>Umbelopsidomycetes</taxon>
        <taxon>Umbelopsidales</taxon>
        <taxon>Umbelopsidaceae</taxon>
        <taxon>Umbelopsis</taxon>
    </lineage>
</organism>
<feature type="transmembrane region" description="Helical" evidence="2">
    <location>
        <begin position="473"/>
        <end position="495"/>
    </location>
</feature>
<gene>
    <name evidence="3" type="ORF">K450DRAFT_241345</name>
</gene>
<evidence type="ECO:0000313" key="4">
    <source>
        <dbReference type="Proteomes" id="UP001206595"/>
    </source>
</evidence>
<reference evidence="3" key="2">
    <citation type="journal article" date="2022" name="Proc. Natl. Acad. Sci. U.S.A.">
        <title>Diploid-dominant life cycles characterize the early evolution of Fungi.</title>
        <authorList>
            <person name="Amses K.R."/>
            <person name="Simmons D.R."/>
            <person name="Longcore J.E."/>
            <person name="Mondo S.J."/>
            <person name="Seto K."/>
            <person name="Jeronimo G.H."/>
            <person name="Bonds A.E."/>
            <person name="Quandt C.A."/>
            <person name="Davis W.J."/>
            <person name="Chang Y."/>
            <person name="Federici B.A."/>
            <person name="Kuo A."/>
            <person name="LaButti K."/>
            <person name="Pangilinan J."/>
            <person name="Andreopoulos W."/>
            <person name="Tritt A."/>
            <person name="Riley R."/>
            <person name="Hundley H."/>
            <person name="Johnson J."/>
            <person name="Lipzen A."/>
            <person name="Barry K."/>
            <person name="Lang B.F."/>
            <person name="Cuomo C.A."/>
            <person name="Buchler N.E."/>
            <person name="Grigoriev I.V."/>
            <person name="Spatafora J.W."/>
            <person name="Stajich J.E."/>
            <person name="James T.Y."/>
        </authorList>
    </citation>
    <scope>NUCLEOTIDE SEQUENCE</scope>
    <source>
        <strain evidence="3">AG</strain>
    </source>
</reference>
<dbReference type="AlphaFoldDB" id="A0AAD5EA73"/>
<keyword evidence="4" id="KW-1185">Reference proteome</keyword>